<feature type="compositionally biased region" description="Polar residues" evidence="1">
    <location>
        <begin position="261"/>
        <end position="280"/>
    </location>
</feature>
<organism evidence="2 3">
    <name type="scientific">Scheffersomyces spartinae</name>
    <dbReference type="NCBI Taxonomy" id="45513"/>
    <lineage>
        <taxon>Eukaryota</taxon>
        <taxon>Fungi</taxon>
        <taxon>Dikarya</taxon>
        <taxon>Ascomycota</taxon>
        <taxon>Saccharomycotina</taxon>
        <taxon>Pichiomycetes</taxon>
        <taxon>Debaryomycetaceae</taxon>
        <taxon>Scheffersomyces</taxon>
    </lineage>
</organism>
<sequence length="304" mass="33590">MGINVTLHGSRSLVVTDYIWGSEVSDSAEEEDDRELISVLDLSDEDDDIDLISGAPCPETINHLRKIPIDFLLTSTIPETLTPSNGDPSILLVSVAGAVDDEGGGKQKGDECEKVKPSPVRVFNSSYLIPIKPILQPITNPISMEQEAKPSPSTFFKYIKRIFWSRAHQTTETTSDSIVPSSLPTPISAISNQSIVGDSVGDGDKLRQRKLVHRRTQSLRKHKYLVKQKRIIRLANSSSSDYSSSEEVDGADDDSWRKLRNTTIPNSDPMTPTSDTNKYNITSDDIVSLSESEEPKWPGMFSQV</sequence>
<dbReference type="RefSeq" id="XP_043050648.1">
    <property type="nucleotide sequence ID" value="XM_043194897.1"/>
</dbReference>
<comment type="caution">
    <text evidence="2">The sequence shown here is derived from an EMBL/GenBank/DDBJ whole genome shotgun (WGS) entry which is preliminary data.</text>
</comment>
<keyword evidence="3" id="KW-1185">Reference proteome</keyword>
<feature type="compositionally biased region" description="Acidic residues" evidence="1">
    <location>
        <begin position="244"/>
        <end position="253"/>
    </location>
</feature>
<reference evidence="2" key="1">
    <citation type="submission" date="2021-03" db="EMBL/GenBank/DDBJ databases">
        <authorList>
            <person name="Palmer J.M."/>
        </authorList>
    </citation>
    <scope>NUCLEOTIDE SEQUENCE</scope>
    <source>
        <strain evidence="2">ARV_011</strain>
    </source>
</reference>
<evidence type="ECO:0000313" key="2">
    <source>
        <dbReference type="EMBL" id="KAG7195101.1"/>
    </source>
</evidence>
<evidence type="ECO:0000313" key="3">
    <source>
        <dbReference type="Proteomes" id="UP000790833"/>
    </source>
</evidence>
<feature type="region of interest" description="Disordered" evidence="1">
    <location>
        <begin position="237"/>
        <end position="280"/>
    </location>
</feature>
<dbReference type="EMBL" id="JAHMUF010000005">
    <property type="protein sequence ID" value="KAG7195101.1"/>
    <property type="molecule type" value="Genomic_DNA"/>
</dbReference>
<accession>A0A9P7VBM7</accession>
<proteinExistence type="predicted"/>
<name>A0A9P7VBM7_9ASCO</name>
<dbReference type="GeneID" id="66117592"/>
<dbReference type="Proteomes" id="UP000790833">
    <property type="component" value="Unassembled WGS sequence"/>
</dbReference>
<dbReference type="AlphaFoldDB" id="A0A9P7VBM7"/>
<evidence type="ECO:0000256" key="1">
    <source>
        <dbReference type="SAM" id="MobiDB-lite"/>
    </source>
</evidence>
<gene>
    <name evidence="2" type="ORF">KQ657_004218</name>
</gene>
<protein>
    <submittedName>
        <fullName evidence="2">Uncharacterized protein</fullName>
    </submittedName>
</protein>